<accession>A0A183HM91</accession>
<evidence type="ECO:0000313" key="2">
    <source>
        <dbReference type="Proteomes" id="UP000267606"/>
    </source>
</evidence>
<gene>
    <name evidence="1" type="ORF">OFLC_LOCUS8604</name>
</gene>
<dbReference type="Proteomes" id="UP000267606">
    <property type="component" value="Unassembled WGS sequence"/>
</dbReference>
<dbReference type="WBParaSite" id="OFLC_0000860201-mRNA-1">
    <property type="protein sequence ID" value="OFLC_0000860201-mRNA-1"/>
    <property type="gene ID" value="OFLC_0000860201"/>
</dbReference>
<reference evidence="3" key="1">
    <citation type="submission" date="2016-06" db="UniProtKB">
        <authorList>
            <consortium name="WormBaseParasite"/>
        </authorList>
    </citation>
    <scope>IDENTIFICATION</scope>
</reference>
<protein>
    <submittedName>
        <fullName evidence="3">Transposase</fullName>
    </submittedName>
</protein>
<keyword evidence="2" id="KW-1185">Reference proteome</keyword>
<proteinExistence type="predicted"/>
<dbReference type="EMBL" id="UZAJ01009874">
    <property type="protein sequence ID" value="VDO56471.1"/>
    <property type="molecule type" value="Genomic_DNA"/>
</dbReference>
<dbReference type="AlphaFoldDB" id="A0A183HM91"/>
<reference evidence="1 2" key="2">
    <citation type="submission" date="2018-11" db="EMBL/GenBank/DDBJ databases">
        <authorList>
            <consortium name="Pathogen Informatics"/>
        </authorList>
    </citation>
    <scope>NUCLEOTIDE SEQUENCE [LARGE SCALE GENOMIC DNA]</scope>
</reference>
<evidence type="ECO:0000313" key="1">
    <source>
        <dbReference type="EMBL" id="VDO56471.1"/>
    </source>
</evidence>
<evidence type="ECO:0000313" key="3">
    <source>
        <dbReference type="WBParaSite" id="OFLC_0000860201-mRNA-1"/>
    </source>
</evidence>
<organism evidence="3">
    <name type="scientific">Onchocerca flexuosa</name>
    <dbReference type="NCBI Taxonomy" id="387005"/>
    <lineage>
        <taxon>Eukaryota</taxon>
        <taxon>Metazoa</taxon>
        <taxon>Ecdysozoa</taxon>
        <taxon>Nematoda</taxon>
        <taxon>Chromadorea</taxon>
        <taxon>Rhabditida</taxon>
        <taxon>Spirurina</taxon>
        <taxon>Spiruromorpha</taxon>
        <taxon>Filarioidea</taxon>
        <taxon>Onchocercidae</taxon>
        <taxon>Onchocerca</taxon>
    </lineage>
</organism>
<sequence length="57" mass="6983">MALYGHYKLIYITPKSKSMDRRNFLRRVNYLVYNHLRIINKETKRVNKKENKSKAKI</sequence>
<name>A0A183HM91_9BILA</name>